<proteinExistence type="predicted"/>
<sequence length="325" mass="36330">MYNSLALEKYNKKTIDLLDSDPHWQIVITTTALSLGIHAEELRDSIAVGTANTQDNRKQDVGRAGWKEGIIACRIIFMTMTELNKVNKIVKASGKVSVAAVSKVKQTTRAGKDTKKPLNPAKVVFLAEKVCPVACENVVYDNPPPRTLRMDCIQAQHPIPCDLCCMQYKLPYDPCQFPSSSDETTLHLFTMPSTASKPHKPRKKADDLKKVELEEVERALATYEQQLYAEEQLVAPHCYHPCSLYFPNALQEAIASDLLKIKSLAALNIILALKSWPFIELQSSNLFDYISLLQKTIHFQYGLSDIEKSSSNIDAVNLPPLNPSK</sequence>
<evidence type="ECO:0008006" key="3">
    <source>
        <dbReference type="Google" id="ProtNLM"/>
    </source>
</evidence>
<evidence type="ECO:0000313" key="1">
    <source>
        <dbReference type="EMBL" id="KAE9384196.1"/>
    </source>
</evidence>
<gene>
    <name evidence="1" type="ORF">BT96DRAFT_1008319</name>
</gene>
<protein>
    <recommendedName>
        <fullName evidence="3">Helicase C-terminal domain-containing protein</fullName>
    </recommendedName>
</protein>
<dbReference type="EMBL" id="ML770196">
    <property type="protein sequence ID" value="KAE9384196.1"/>
    <property type="molecule type" value="Genomic_DNA"/>
</dbReference>
<dbReference type="Proteomes" id="UP000799118">
    <property type="component" value="Unassembled WGS sequence"/>
</dbReference>
<dbReference type="OrthoDB" id="3103300at2759"/>
<dbReference type="AlphaFoldDB" id="A0A6A4GF77"/>
<keyword evidence="2" id="KW-1185">Reference proteome</keyword>
<organism evidence="1 2">
    <name type="scientific">Gymnopus androsaceus JB14</name>
    <dbReference type="NCBI Taxonomy" id="1447944"/>
    <lineage>
        <taxon>Eukaryota</taxon>
        <taxon>Fungi</taxon>
        <taxon>Dikarya</taxon>
        <taxon>Basidiomycota</taxon>
        <taxon>Agaricomycotina</taxon>
        <taxon>Agaricomycetes</taxon>
        <taxon>Agaricomycetidae</taxon>
        <taxon>Agaricales</taxon>
        <taxon>Marasmiineae</taxon>
        <taxon>Omphalotaceae</taxon>
        <taxon>Gymnopus</taxon>
    </lineage>
</organism>
<accession>A0A6A4GF77</accession>
<reference evidence="1" key="1">
    <citation type="journal article" date="2019" name="Environ. Microbiol.">
        <title>Fungal ecological strategies reflected in gene transcription - a case study of two litter decomposers.</title>
        <authorList>
            <person name="Barbi F."/>
            <person name="Kohler A."/>
            <person name="Barry K."/>
            <person name="Baskaran P."/>
            <person name="Daum C."/>
            <person name="Fauchery L."/>
            <person name="Ihrmark K."/>
            <person name="Kuo A."/>
            <person name="LaButti K."/>
            <person name="Lipzen A."/>
            <person name="Morin E."/>
            <person name="Grigoriev I.V."/>
            <person name="Henrissat B."/>
            <person name="Lindahl B."/>
            <person name="Martin F."/>
        </authorList>
    </citation>
    <scope>NUCLEOTIDE SEQUENCE</scope>
    <source>
        <strain evidence="1">JB14</strain>
    </source>
</reference>
<evidence type="ECO:0000313" key="2">
    <source>
        <dbReference type="Proteomes" id="UP000799118"/>
    </source>
</evidence>
<name>A0A6A4GF77_9AGAR</name>